<dbReference type="Proteomes" id="UP000031184">
    <property type="component" value="Unassembled WGS sequence"/>
</dbReference>
<dbReference type="CDD" id="cd21140">
    <property type="entry name" value="Cas6_I-like"/>
    <property type="match status" value="1"/>
</dbReference>
<evidence type="ECO:0000313" key="2">
    <source>
        <dbReference type="EMBL" id="KID49653.1"/>
    </source>
</evidence>
<comment type="caution">
    <text evidence="2">The sequence shown here is derived from an EMBL/GenBank/DDBJ whole genome shotgun (WGS) entry which is preliminary data.</text>
</comment>
<dbReference type="RefSeq" id="WP_039121764.1">
    <property type="nucleotide sequence ID" value="NZ_AOJP01000006.1"/>
</dbReference>
<protein>
    <submittedName>
        <fullName evidence="2">CRISPR-associated protein Cas6</fullName>
    </submittedName>
</protein>
<dbReference type="NCBIfam" id="TIGR01877">
    <property type="entry name" value="cas_cas6"/>
    <property type="match status" value="1"/>
</dbReference>
<dbReference type="EMBL" id="AUZI01000012">
    <property type="protein sequence ID" value="KID49653.1"/>
    <property type="molecule type" value="Genomic_DNA"/>
</dbReference>
<reference evidence="2 3" key="1">
    <citation type="submission" date="2013-08" db="EMBL/GenBank/DDBJ databases">
        <title>An opportunistic ruminal bacterium that causes liver abscesses in cattle.</title>
        <authorList>
            <person name="Benahmed F.H."/>
            <person name="Rasmussen M."/>
            <person name="Harbottle H."/>
            <person name="Soppet D."/>
            <person name="Nagaraja T.G."/>
            <person name="Davidson M."/>
        </authorList>
    </citation>
    <scope>NUCLEOTIDE SEQUENCE [LARGE SCALE GENOMIC DNA]</scope>
    <source>
        <strain evidence="2 3">B35</strain>
    </source>
</reference>
<organism evidence="2 3">
    <name type="scientific">Fusobacterium necrophorum subsp. funduliforme B35</name>
    <dbReference type="NCBI Taxonomy" id="1226633"/>
    <lineage>
        <taxon>Bacteria</taxon>
        <taxon>Fusobacteriati</taxon>
        <taxon>Fusobacteriota</taxon>
        <taxon>Fusobacteriia</taxon>
        <taxon>Fusobacteriales</taxon>
        <taxon>Fusobacteriaceae</taxon>
        <taxon>Fusobacterium</taxon>
    </lineage>
</organism>
<feature type="domain" description="CRISPR associated protein Cas6 C-terminal" evidence="1">
    <location>
        <begin position="118"/>
        <end position="239"/>
    </location>
</feature>
<proteinExistence type="predicted"/>
<evidence type="ECO:0000313" key="3">
    <source>
        <dbReference type="Proteomes" id="UP000031184"/>
    </source>
</evidence>
<dbReference type="Gene3D" id="3.30.70.1890">
    <property type="match status" value="1"/>
</dbReference>
<dbReference type="PANTHER" id="PTHR36984">
    <property type="entry name" value="CRISPR-ASSOCIATED ENDORIBONUCLEASE CAS6 1"/>
    <property type="match status" value="1"/>
</dbReference>
<evidence type="ECO:0000259" key="1">
    <source>
        <dbReference type="Pfam" id="PF01881"/>
    </source>
</evidence>
<dbReference type="Gene3D" id="3.30.70.1900">
    <property type="match status" value="1"/>
</dbReference>
<dbReference type="AlphaFoldDB" id="A0A017H6A7"/>
<dbReference type="OrthoDB" id="45555at2"/>
<name>A0A017H6A7_9FUSO</name>
<dbReference type="InterPro" id="IPR010156">
    <property type="entry name" value="CRISPR-assoc_prot_Cas6"/>
</dbReference>
<gene>
    <name evidence="2" type="ORF">C095_05750</name>
</gene>
<sequence length="240" mass="28051">MRFTVTIQLNQSEIPKDRSRIFLSLIKFWLEKENPELFHKLYGSKATIRKDFTYSLFLGDCKFKREIIEIPDKQAFLNLSSYDPGLGIHIYNALLKGKGHIYSYKDLSMCIRDIQLQKEKLISTDVAFFQTMSPCVVREHHEETNRDWFYSLSEEKGRKLFLQNVQIQVVETLPEAKEDAQEMEIEVFKNKEVKVKHYGIEVLANICELEIKAKSYILDYLYKAGIGSLKSTGFGMLKVR</sequence>
<dbReference type="GO" id="GO:0016788">
    <property type="term" value="F:hydrolase activity, acting on ester bonds"/>
    <property type="evidence" value="ECO:0007669"/>
    <property type="project" value="InterPro"/>
</dbReference>
<dbReference type="PATRIC" id="fig|1226633.4.peg.1164"/>
<dbReference type="InterPro" id="IPR045747">
    <property type="entry name" value="CRISPR-assoc_prot_Cas6_N_sf"/>
</dbReference>
<dbReference type="PANTHER" id="PTHR36984:SF3">
    <property type="entry name" value="CRISPR-ASSOCIATED ENDORIBONUCLEASE CAS6"/>
    <property type="match status" value="1"/>
</dbReference>
<accession>A0A017H6A7</accession>
<dbReference type="Pfam" id="PF01881">
    <property type="entry name" value="Cas_Cas6_C"/>
    <property type="match status" value="1"/>
</dbReference>
<dbReference type="InterPro" id="IPR049435">
    <property type="entry name" value="Cas_Cas6_C"/>
</dbReference>